<dbReference type="CDD" id="cd06186">
    <property type="entry name" value="NOX_Duox_like_FAD_NADP"/>
    <property type="match status" value="1"/>
</dbReference>
<evidence type="ECO:0000313" key="14">
    <source>
        <dbReference type="Proteomes" id="UP001175261"/>
    </source>
</evidence>
<dbReference type="AlphaFoldDB" id="A0AA39GGP8"/>
<evidence type="ECO:0000256" key="5">
    <source>
        <dbReference type="ARBA" id="ARBA00022982"/>
    </source>
</evidence>
<evidence type="ECO:0000256" key="6">
    <source>
        <dbReference type="ARBA" id="ARBA00022989"/>
    </source>
</evidence>
<feature type="compositionally biased region" description="Basic and acidic residues" evidence="10">
    <location>
        <begin position="581"/>
        <end position="591"/>
    </location>
</feature>
<dbReference type="GO" id="GO:0000293">
    <property type="term" value="F:ferric-chelate reductase activity"/>
    <property type="evidence" value="ECO:0007669"/>
    <property type="project" value="UniProtKB-ARBA"/>
</dbReference>
<comment type="subcellular location">
    <subcellularLocation>
        <location evidence="1">Membrane</location>
        <topology evidence="1">Multi-pass membrane protein</topology>
    </subcellularLocation>
</comment>
<dbReference type="PROSITE" id="PS51384">
    <property type="entry name" value="FAD_FR"/>
    <property type="match status" value="1"/>
</dbReference>
<keyword evidence="9 11" id="KW-0472">Membrane</keyword>
<dbReference type="Gene3D" id="3.40.50.80">
    <property type="entry name" value="Nucleotide-binding domain of ferredoxin-NADP reductase (FNR) module"/>
    <property type="match status" value="1"/>
</dbReference>
<feature type="domain" description="FAD-binding FR-type" evidence="12">
    <location>
        <begin position="372"/>
        <end position="484"/>
    </location>
</feature>
<protein>
    <recommendedName>
        <fullName evidence="12">FAD-binding FR-type domain-containing protein</fullName>
    </recommendedName>
</protein>
<dbReference type="Proteomes" id="UP001175261">
    <property type="component" value="Unassembled WGS sequence"/>
</dbReference>
<evidence type="ECO:0000256" key="4">
    <source>
        <dbReference type="ARBA" id="ARBA00022692"/>
    </source>
</evidence>
<evidence type="ECO:0000256" key="9">
    <source>
        <dbReference type="ARBA" id="ARBA00023136"/>
    </source>
</evidence>
<feature type="transmembrane region" description="Helical" evidence="11">
    <location>
        <begin position="78"/>
        <end position="99"/>
    </location>
</feature>
<feature type="region of interest" description="Disordered" evidence="10">
    <location>
        <begin position="570"/>
        <end position="594"/>
    </location>
</feature>
<evidence type="ECO:0000256" key="3">
    <source>
        <dbReference type="ARBA" id="ARBA00022448"/>
    </source>
</evidence>
<dbReference type="InterPro" id="IPR013121">
    <property type="entry name" value="Fe_red_NAD-bd_6"/>
</dbReference>
<accession>A0AA39GGP8</accession>
<evidence type="ECO:0000259" key="12">
    <source>
        <dbReference type="PROSITE" id="PS51384"/>
    </source>
</evidence>
<feature type="transmembrane region" description="Helical" evidence="11">
    <location>
        <begin position="154"/>
        <end position="176"/>
    </location>
</feature>
<dbReference type="InterPro" id="IPR039261">
    <property type="entry name" value="FNR_nucleotide-bd"/>
</dbReference>
<keyword evidence="8" id="KW-0406">Ion transport</keyword>
<dbReference type="Pfam" id="PF08030">
    <property type="entry name" value="NAD_binding_6"/>
    <property type="match status" value="1"/>
</dbReference>
<dbReference type="EMBL" id="JAPDFR010000005">
    <property type="protein sequence ID" value="KAK0386711.1"/>
    <property type="molecule type" value="Genomic_DNA"/>
</dbReference>
<keyword evidence="14" id="KW-1185">Reference proteome</keyword>
<dbReference type="InterPro" id="IPR017927">
    <property type="entry name" value="FAD-bd_FR_type"/>
</dbReference>
<evidence type="ECO:0000256" key="1">
    <source>
        <dbReference type="ARBA" id="ARBA00004141"/>
    </source>
</evidence>
<keyword evidence="6 11" id="KW-1133">Transmembrane helix</keyword>
<feature type="transmembrane region" description="Helical" evidence="11">
    <location>
        <begin position="246"/>
        <end position="269"/>
    </location>
</feature>
<dbReference type="GO" id="GO:0006826">
    <property type="term" value="P:iron ion transport"/>
    <property type="evidence" value="ECO:0007669"/>
    <property type="project" value="TreeGrafter"/>
</dbReference>
<dbReference type="Pfam" id="PF01794">
    <property type="entry name" value="Ferric_reduct"/>
    <property type="match status" value="1"/>
</dbReference>
<name>A0AA39GGP8_SARSR</name>
<comment type="similarity">
    <text evidence="2">Belongs to the ferric reductase (FRE) family.</text>
</comment>
<dbReference type="Pfam" id="PF08022">
    <property type="entry name" value="FAD_binding_8"/>
    <property type="match status" value="1"/>
</dbReference>
<evidence type="ECO:0000256" key="10">
    <source>
        <dbReference type="SAM" id="MobiDB-lite"/>
    </source>
</evidence>
<dbReference type="InterPro" id="IPR013130">
    <property type="entry name" value="Fe3_Rdtase_TM_dom"/>
</dbReference>
<evidence type="ECO:0000256" key="11">
    <source>
        <dbReference type="SAM" id="Phobius"/>
    </source>
</evidence>
<gene>
    <name evidence="13" type="ORF">NLU13_6546</name>
</gene>
<dbReference type="SUPFAM" id="SSF52343">
    <property type="entry name" value="Ferredoxin reductase-like, C-terminal NADP-linked domain"/>
    <property type="match status" value="1"/>
</dbReference>
<keyword evidence="7" id="KW-0560">Oxidoreductase</keyword>
<dbReference type="GO" id="GO:0006879">
    <property type="term" value="P:intracellular iron ion homeostasis"/>
    <property type="evidence" value="ECO:0007669"/>
    <property type="project" value="TreeGrafter"/>
</dbReference>
<feature type="transmembrane region" description="Helical" evidence="11">
    <location>
        <begin position="284"/>
        <end position="306"/>
    </location>
</feature>
<evidence type="ECO:0000313" key="13">
    <source>
        <dbReference type="EMBL" id="KAK0386711.1"/>
    </source>
</evidence>
<dbReference type="GO" id="GO:0015677">
    <property type="term" value="P:copper ion import"/>
    <property type="evidence" value="ECO:0007669"/>
    <property type="project" value="TreeGrafter"/>
</dbReference>
<keyword evidence="5" id="KW-0249">Electron transport</keyword>
<evidence type="ECO:0000256" key="8">
    <source>
        <dbReference type="ARBA" id="ARBA00023065"/>
    </source>
</evidence>
<dbReference type="InterPro" id="IPR051410">
    <property type="entry name" value="Ferric/Cupric_Reductase"/>
</dbReference>
<dbReference type="GO" id="GO:0005886">
    <property type="term" value="C:plasma membrane"/>
    <property type="evidence" value="ECO:0007669"/>
    <property type="project" value="TreeGrafter"/>
</dbReference>
<sequence length="682" mass="76015">MTSLLLITAPWQRATSHHSMASLFSRAVSSLKGRHIQDHTLDVNVTKHWGYADRQVPCLNGPGNCAYLDLVYSSHDTGMIFTGVLWLTFLAIFIGWGLFRLFTRSSSSKHPSSSSSSSSPPTGLNKFLRAAAATSRHHLLPDCIRVIFGRTTRLQVLILALLAGYLSIFSFAGLTYGKWLTPIKPRPGEPEGLYDTRTTLGPWSNRVGVLAYALTPLSVLLASRESLLTVVTGLPYQKFMFLHRWVGYIIVVQALLHTVGWIVVVVGLYGPQPRRSLEWVHELYLIWGIVAVLLLLFLYSFTLPFVIRRTGYEFFRKAHYVLAMVYCGACIAHWERLHCFLTPAIALWFLDRFLRAGRTYLIHRKAIGKDTGFFHPAQASAILFPNSVDGDIVRLDFEHPHRAWDIGQHFYLCFTEGSIWQSHPLTPLNAPVTVDGLTRHSYLFRAKSGETLKMAELLKDKSQKGESLSTGVILTGPYGESLLQSHRCPDENILCIAGGTGITYALPTILALARRAGVKSDRRVELIWFVRHASDVEWIRPEIDALETEEVEGVVDLAIRVYATRDGGDTLESGAASSSDEQDKGESKEKSTAGISRRHILTVEPASSIKTVESARHPDVRPLVEDFLDKTIAGPTTVIASGPGAMMSELRKVIADNNSGARVWKGQQRYDVALRCDDRLEY</sequence>
<dbReference type="InterPro" id="IPR013112">
    <property type="entry name" value="FAD-bd_8"/>
</dbReference>
<dbReference type="SFLD" id="SFLDG01168">
    <property type="entry name" value="Ferric_reductase_subgroup_(FRE"/>
    <property type="match status" value="1"/>
</dbReference>
<evidence type="ECO:0000256" key="2">
    <source>
        <dbReference type="ARBA" id="ARBA00006278"/>
    </source>
</evidence>
<keyword evidence="4 11" id="KW-0812">Transmembrane</keyword>
<dbReference type="SFLD" id="SFLDS00052">
    <property type="entry name" value="Ferric_Reductase_Domain"/>
    <property type="match status" value="1"/>
</dbReference>
<proteinExistence type="inferred from homology"/>
<comment type="caution">
    <text evidence="13">The sequence shown here is derived from an EMBL/GenBank/DDBJ whole genome shotgun (WGS) entry which is preliminary data.</text>
</comment>
<keyword evidence="3" id="KW-0813">Transport</keyword>
<reference evidence="13" key="1">
    <citation type="submission" date="2022-10" db="EMBL/GenBank/DDBJ databases">
        <title>Determination and structural analysis of whole genome sequence of Sarocladium strictum F4-1.</title>
        <authorList>
            <person name="Hu L."/>
            <person name="Jiang Y."/>
        </authorList>
    </citation>
    <scope>NUCLEOTIDE SEQUENCE</scope>
    <source>
        <strain evidence="13">F4-1</strain>
    </source>
</reference>
<organism evidence="13 14">
    <name type="scientific">Sarocladium strictum</name>
    <name type="common">Black bundle disease fungus</name>
    <name type="synonym">Acremonium strictum</name>
    <dbReference type="NCBI Taxonomy" id="5046"/>
    <lineage>
        <taxon>Eukaryota</taxon>
        <taxon>Fungi</taxon>
        <taxon>Dikarya</taxon>
        <taxon>Ascomycota</taxon>
        <taxon>Pezizomycotina</taxon>
        <taxon>Sordariomycetes</taxon>
        <taxon>Hypocreomycetidae</taxon>
        <taxon>Hypocreales</taxon>
        <taxon>Sarocladiaceae</taxon>
        <taxon>Sarocladium</taxon>
    </lineage>
</organism>
<dbReference type="PANTHER" id="PTHR32361">
    <property type="entry name" value="FERRIC/CUPRIC REDUCTASE TRANSMEMBRANE COMPONENT"/>
    <property type="match status" value="1"/>
</dbReference>
<dbReference type="PANTHER" id="PTHR32361:SF3">
    <property type="entry name" value="REDUCTASE, PUTATIVE (AFU_ORTHOLOGUE AFUA_6G13750)-RELATED"/>
    <property type="match status" value="1"/>
</dbReference>
<evidence type="ECO:0000256" key="7">
    <source>
        <dbReference type="ARBA" id="ARBA00023002"/>
    </source>
</evidence>